<name>A0A8J8NCP4_HALGN</name>
<protein>
    <submittedName>
        <fullName evidence="1">Uncharacterized protein</fullName>
    </submittedName>
</protein>
<accession>A0A8J8NCP4</accession>
<organism evidence="1 2">
    <name type="scientific">Halteria grandinella</name>
    <dbReference type="NCBI Taxonomy" id="5974"/>
    <lineage>
        <taxon>Eukaryota</taxon>
        <taxon>Sar</taxon>
        <taxon>Alveolata</taxon>
        <taxon>Ciliophora</taxon>
        <taxon>Intramacronucleata</taxon>
        <taxon>Spirotrichea</taxon>
        <taxon>Stichotrichia</taxon>
        <taxon>Sporadotrichida</taxon>
        <taxon>Halteriidae</taxon>
        <taxon>Halteria</taxon>
    </lineage>
</organism>
<sequence length="152" mass="17641">MAMYSMSDESQRRLFFCNCPYTSASSQYALTMVPLNTLTTIIANRDSPATICRLLGLQMTHLTSLYLQCNCLCHLKLPPDSLYRRKAFGVRRDLTKPVSLLLPPIMNYCNMSKSEYLPHQRVDVWRRCLFGLNQDYHRQIQGKLLGSKWSIR</sequence>
<reference evidence="1" key="1">
    <citation type="submission" date="2019-06" db="EMBL/GenBank/DDBJ databases">
        <authorList>
            <person name="Zheng W."/>
        </authorList>
    </citation>
    <scope>NUCLEOTIDE SEQUENCE</scope>
    <source>
        <strain evidence="1">QDHG01</strain>
    </source>
</reference>
<dbReference type="AlphaFoldDB" id="A0A8J8NCP4"/>
<keyword evidence="2" id="KW-1185">Reference proteome</keyword>
<dbReference type="EMBL" id="RRYP01022535">
    <property type="protein sequence ID" value="TNV72399.1"/>
    <property type="molecule type" value="Genomic_DNA"/>
</dbReference>
<dbReference type="Proteomes" id="UP000785679">
    <property type="component" value="Unassembled WGS sequence"/>
</dbReference>
<evidence type="ECO:0000313" key="2">
    <source>
        <dbReference type="Proteomes" id="UP000785679"/>
    </source>
</evidence>
<proteinExistence type="predicted"/>
<evidence type="ECO:0000313" key="1">
    <source>
        <dbReference type="EMBL" id="TNV72399.1"/>
    </source>
</evidence>
<gene>
    <name evidence="1" type="ORF">FGO68_gene5413</name>
</gene>
<comment type="caution">
    <text evidence="1">The sequence shown here is derived from an EMBL/GenBank/DDBJ whole genome shotgun (WGS) entry which is preliminary data.</text>
</comment>